<gene>
    <name evidence="1" type="ORF">NM688_g8341</name>
</gene>
<evidence type="ECO:0000313" key="2">
    <source>
        <dbReference type="Proteomes" id="UP001148662"/>
    </source>
</evidence>
<name>A0ACC1RSI2_9APHY</name>
<dbReference type="Proteomes" id="UP001148662">
    <property type="component" value="Unassembled WGS sequence"/>
</dbReference>
<keyword evidence="2" id="KW-1185">Reference proteome</keyword>
<protein>
    <submittedName>
        <fullName evidence="1">Uncharacterized protein</fullName>
    </submittedName>
</protein>
<accession>A0ACC1RSI2</accession>
<reference evidence="1" key="1">
    <citation type="submission" date="2022-07" db="EMBL/GenBank/DDBJ databases">
        <title>Genome Sequence of Phlebia brevispora.</title>
        <authorList>
            <person name="Buettner E."/>
        </authorList>
    </citation>
    <scope>NUCLEOTIDE SEQUENCE</scope>
    <source>
        <strain evidence="1">MPL23</strain>
    </source>
</reference>
<comment type="caution">
    <text evidence="1">The sequence shown here is derived from an EMBL/GenBank/DDBJ whole genome shotgun (WGS) entry which is preliminary data.</text>
</comment>
<organism evidence="1 2">
    <name type="scientific">Phlebia brevispora</name>
    <dbReference type="NCBI Taxonomy" id="194682"/>
    <lineage>
        <taxon>Eukaryota</taxon>
        <taxon>Fungi</taxon>
        <taxon>Dikarya</taxon>
        <taxon>Basidiomycota</taxon>
        <taxon>Agaricomycotina</taxon>
        <taxon>Agaricomycetes</taxon>
        <taxon>Polyporales</taxon>
        <taxon>Meruliaceae</taxon>
        <taxon>Phlebia</taxon>
    </lineage>
</organism>
<sequence>MWLTRHFDVAIDAAVQVFTSSSSSSTSTTLELTLPLTHSVLSSESVPGSFAVPPATTIIITAPLAGAGASSRAIGASSDDDSGGYHGGYTNGNADLKNDPSIRAARQKVSDAEAYEREADRALGQARLAVREAREHVRMLEQEVLEEARRAKAKQAEAKTSSNRIIVCVMFWVALWHVAIDLQFPTFRGLDYASTRLHCEWTHRQAERKFSVHELIRTITIRTIRVDVRITTGAWFYVLPSCAINVYLRPAPSSPVPAQLDAKHASFALARHLGLERFEKVGEGDGIWDGGLQMDSESLIGNAPQDGLLVSMSQEDARVILPKSLRPTFKMASPPLDSLTPLVRTYLHRAPQLYDTVISSFSTTPSQAAQLLDIFAAPTEANKAFLTSASALVELRHLRRIRD</sequence>
<evidence type="ECO:0000313" key="1">
    <source>
        <dbReference type="EMBL" id="KAJ3525855.1"/>
    </source>
</evidence>
<proteinExistence type="predicted"/>
<dbReference type="EMBL" id="JANHOG010002213">
    <property type="protein sequence ID" value="KAJ3525855.1"/>
    <property type="molecule type" value="Genomic_DNA"/>
</dbReference>